<keyword evidence="4" id="KW-1185">Reference proteome</keyword>
<name>A0A4P6YWA3_9LACO</name>
<keyword evidence="1" id="KW-0540">Nuclease</keyword>
<gene>
    <name evidence="3" type="ORF">EQG49_11810</name>
</gene>
<dbReference type="Pfam" id="PF04556">
    <property type="entry name" value="DpnII"/>
    <property type="match status" value="1"/>
</dbReference>
<dbReference type="RefSeq" id="WP_133364167.1">
    <property type="nucleotide sequence ID" value="NZ_CP037940.1"/>
</dbReference>
<dbReference type="EMBL" id="CP037940">
    <property type="protein sequence ID" value="QBO37090.1"/>
    <property type="molecule type" value="Genomic_DNA"/>
</dbReference>
<evidence type="ECO:0000313" key="3">
    <source>
        <dbReference type="EMBL" id="QBO37090.1"/>
    </source>
</evidence>
<evidence type="ECO:0000259" key="2">
    <source>
        <dbReference type="Pfam" id="PF04556"/>
    </source>
</evidence>
<comment type="function">
    <text evidence="1">A P subtype restriction enzyme that recognizes the double-stranded unmethylated sequence 5'-GATC-3'.</text>
</comment>
<feature type="domain" description="Restriction endonuclease type II DpnII-like" evidence="2">
    <location>
        <begin position="16"/>
        <end position="301"/>
    </location>
</feature>
<dbReference type="EC" id="3.1.21.4" evidence="1"/>
<dbReference type="GO" id="GO:0009036">
    <property type="term" value="F:type II site-specific deoxyribonuclease activity"/>
    <property type="evidence" value="ECO:0007669"/>
    <property type="project" value="UniProtKB-UniRule"/>
</dbReference>
<dbReference type="OrthoDB" id="9771872at2"/>
<dbReference type="InterPro" id="IPR021191">
    <property type="entry name" value="Restrct_endonuc_II_DpnII"/>
</dbReference>
<organism evidence="3 4">
    <name type="scientific">Periweissella cryptocerci</name>
    <dbReference type="NCBI Taxonomy" id="2506420"/>
    <lineage>
        <taxon>Bacteria</taxon>
        <taxon>Bacillati</taxon>
        <taxon>Bacillota</taxon>
        <taxon>Bacilli</taxon>
        <taxon>Lactobacillales</taxon>
        <taxon>Lactobacillaceae</taxon>
        <taxon>Periweissella</taxon>
    </lineage>
</organism>
<reference evidence="4" key="1">
    <citation type="submission" date="2019-03" db="EMBL/GenBank/DDBJ databases">
        <title>Weissella sp. 26KH-42 Genome sequencing.</title>
        <authorList>
            <person name="Heo J."/>
            <person name="Kim S.-J."/>
            <person name="Kim J.-S."/>
            <person name="Hong S.-B."/>
            <person name="Kwon S.-W."/>
        </authorList>
    </citation>
    <scope>NUCLEOTIDE SEQUENCE [LARGE SCALE GENOMIC DNA]</scope>
    <source>
        <strain evidence="4">26KH-42</strain>
    </source>
</reference>
<dbReference type="PIRSF" id="PIRSF016080">
    <property type="entry name" value="Restrict_endonuc_II_DpmII"/>
    <property type="match status" value="1"/>
</dbReference>
<comment type="catalytic activity">
    <reaction evidence="1">
        <text>Endonucleolytic cleavage of DNA to give specific double-stranded fragments with terminal 5'-phosphates.</text>
        <dbReference type="EC" id="3.1.21.4"/>
    </reaction>
</comment>
<evidence type="ECO:0000313" key="4">
    <source>
        <dbReference type="Proteomes" id="UP000292886"/>
    </source>
</evidence>
<keyword evidence="1" id="KW-0378">Hydrolase</keyword>
<dbReference type="GO" id="GO:0009307">
    <property type="term" value="P:DNA restriction-modification system"/>
    <property type="evidence" value="ECO:0007669"/>
    <property type="project" value="UniProtKB-UniRule"/>
</dbReference>
<dbReference type="GO" id="GO:0003677">
    <property type="term" value="F:DNA binding"/>
    <property type="evidence" value="ECO:0007669"/>
    <property type="project" value="UniProtKB-UniRule"/>
</dbReference>
<dbReference type="Proteomes" id="UP000292886">
    <property type="component" value="Chromosome"/>
</dbReference>
<keyword evidence="1" id="KW-0680">Restriction system</keyword>
<dbReference type="AlphaFoldDB" id="A0A4P6YWA3"/>
<sequence length="306" mass="34764">MLSFDEYMKQSDDSKLKNFMDTLAISNRKPTYYVNWDKVYNNSDKYEYELNALNFLIGKDNIENEATKVFTEHPELLKVMPALIASREADLDVLKIDDEADFSFYNVNFKKIDDTKITEYVDFLSEAGVLNFIQKHAKKSLVDYVYGVEVGIDSNGRKNRSGKQNEEILEINLKKLVKGTNLEWGTQVTADEIKARWNLDVPIDKSTRIYDGVVYNPDNKGITIIETNFYGSGGSKLKSVAGEFTELQALFNTEATETDIRFVWISDGKVGWTTAKKPMAAAFTHIPHIINLAMVDAGYLEAIVKK</sequence>
<protein>
    <recommendedName>
        <fullName evidence="1">Type-2 restriction enzyme</fullName>
        <ecNumber evidence="1">3.1.21.4</ecNumber>
    </recommendedName>
</protein>
<accession>A0A4P6YWA3</accession>
<dbReference type="REBASE" id="304901">
    <property type="entry name" value="WspKH42ORF11800P"/>
</dbReference>
<evidence type="ECO:0000256" key="1">
    <source>
        <dbReference type="PIRNR" id="PIRNR016080"/>
    </source>
</evidence>
<proteinExistence type="inferred from homology"/>
<keyword evidence="1 3" id="KW-0255">Endonuclease</keyword>
<comment type="similarity">
    <text evidence="1">Belongs to the DpnII type II restriction endonuclease family.</text>
</comment>
<dbReference type="KEGG" id="wei:EQG49_11810"/>
<dbReference type="InterPro" id="IPR007637">
    <property type="entry name" value="Restrct_endonuc_II_DpnII-like"/>
</dbReference>